<dbReference type="SUPFAM" id="SSF55874">
    <property type="entry name" value="ATPase domain of HSP90 chaperone/DNA topoisomerase II/histidine kinase"/>
    <property type="match status" value="1"/>
</dbReference>
<feature type="transmembrane region" description="Helical" evidence="9">
    <location>
        <begin position="41"/>
        <end position="59"/>
    </location>
</feature>
<feature type="domain" description="Signal transduction histidine kinase subgroup 3 dimerisation and phosphoacceptor" evidence="11">
    <location>
        <begin position="81"/>
        <end position="144"/>
    </location>
</feature>
<dbReference type="InterPro" id="IPR011712">
    <property type="entry name" value="Sig_transdc_His_kin_sub3_dim/P"/>
</dbReference>
<dbReference type="OrthoDB" id="773385at2"/>
<organism evidence="12 13">
    <name type="scientific">Paenibacillus albus</name>
    <dbReference type="NCBI Taxonomy" id="2495582"/>
    <lineage>
        <taxon>Bacteria</taxon>
        <taxon>Bacillati</taxon>
        <taxon>Bacillota</taxon>
        <taxon>Bacilli</taxon>
        <taxon>Bacillales</taxon>
        <taxon>Paenibacillaceae</taxon>
        <taxon>Paenibacillus</taxon>
    </lineage>
</organism>
<dbReference type="GO" id="GO:0016020">
    <property type="term" value="C:membrane"/>
    <property type="evidence" value="ECO:0007669"/>
    <property type="project" value="InterPro"/>
</dbReference>
<dbReference type="GO" id="GO:0046983">
    <property type="term" value="F:protein dimerization activity"/>
    <property type="evidence" value="ECO:0007669"/>
    <property type="project" value="InterPro"/>
</dbReference>
<evidence type="ECO:0000256" key="9">
    <source>
        <dbReference type="SAM" id="Phobius"/>
    </source>
</evidence>
<dbReference type="PANTHER" id="PTHR24421">
    <property type="entry name" value="NITRATE/NITRITE SENSOR PROTEIN NARX-RELATED"/>
    <property type="match status" value="1"/>
</dbReference>
<evidence type="ECO:0000256" key="2">
    <source>
        <dbReference type="ARBA" id="ARBA00012438"/>
    </source>
</evidence>
<dbReference type="KEGG" id="palb:EJC50_26565"/>
<dbReference type="Gene3D" id="1.20.5.1930">
    <property type="match status" value="1"/>
</dbReference>
<evidence type="ECO:0000313" key="12">
    <source>
        <dbReference type="EMBL" id="AZN42858.1"/>
    </source>
</evidence>
<keyword evidence="9" id="KW-0812">Transmembrane</keyword>
<dbReference type="AlphaFoldDB" id="A0A3S9AAT5"/>
<evidence type="ECO:0000256" key="3">
    <source>
        <dbReference type="ARBA" id="ARBA00022553"/>
    </source>
</evidence>
<comment type="catalytic activity">
    <reaction evidence="1">
        <text>ATP + protein L-histidine = ADP + protein N-phospho-L-histidine.</text>
        <dbReference type="EC" id="2.7.13.3"/>
    </reaction>
</comment>
<keyword evidence="9" id="KW-0472">Membrane</keyword>
<dbReference type="Proteomes" id="UP000272528">
    <property type="component" value="Chromosome"/>
</dbReference>
<evidence type="ECO:0000256" key="8">
    <source>
        <dbReference type="ARBA" id="ARBA00023012"/>
    </source>
</evidence>
<evidence type="ECO:0000256" key="6">
    <source>
        <dbReference type="ARBA" id="ARBA00022777"/>
    </source>
</evidence>
<evidence type="ECO:0000259" key="11">
    <source>
        <dbReference type="Pfam" id="PF07730"/>
    </source>
</evidence>
<name>A0A3S9AAT5_9BACL</name>
<keyword evidence="6 12" id="KW-0418">Kinase</keyword>
<keyword evidence="7" id="KW-0067">ATP-binding</keyword>
<dbReference type="InterPro" id="IPR003594">
    <property type="entry name" value="HATPase_dom"/>
</dbReference>
<keyword evidence="3" id="KW-0597">Phosphoprotein</keyword>
<dbReference type="CDD" id="cd16917">
    <property type="entry name" value="HATPase_UhpB-NarQ-NarX-like"/>
    <property type="match status" value="1"/>
</dbReference>
<keyword evidence="13" id="KW-1185">Reference proteome</keyword>
<dbReference type="Pfam" id="PF02518">
    <property type="entry name" value="HATPase_c"/>
    <property type="match status" value="1"/>
</dbReference>
<accession>A0A3S9AAT5</accession>
<keyword evidence="5" id="KW-0547">Nucleotide-binding</keyword>
<dbReference type="PANTHER" id="PTHR24421:SF10">
    <property type="entry name" value="NITRATE_NITRITE SENSOR PROTEIN NARQ"/>
    <property type="match status" value="1"/>
</dbReference>
<reference evidence="13" key="1">
    <citation type="submission" date="2018-12" db="EMBL/GenBank/DDBJ databases">
        <title>Genome sequence of Peanibacillus sp.</title>
        <authorList>
            <person name="Subramani G."/>
            <person name="Srinivasan S."/>
            <person name="Kim M.K."/>
        </authorList>
    </citation>
    <scope>NUCLEOTIDE SEQUENCE [LARGE SCALE GENOMIC DNA]</scope>
    <source>
        <strain evidence="13">18JY67-1</strain>
    </source>
</reference>
<dbReference type="RefSeq" id="WP_126018920.1">
    <property type="nucleotide sequence ID" value="NZ_CP034437.1"/>
</dbReference>
<dbReference type="InterPro" id="IPR050482">
    <property type="entry name" value="Sensor_HK_TwoCompSys"/>
</dbReference>
<dbReference type="GO" id="GO:0000155">
    <property type="term" value="F:phosphorelay sensor kinase activity"/>
    <property type="evidence" value="ECO:0007669"/>
    <property type="project" value="InterPro"/>
</dbReference>
<evidence type="ECO:0000256" key="1">
    <source>
        <dbReference type="ARBA" id="ARBA00000085"/>
    </source>
</evidence>
<dbReference type="GO" id="GO:0005524">
    <property type="term" value="F:ATP binding"/>
    <property type="evidence" value="ECO:0007669"/>
    <property type="project" value="UniProtKB-KW"/>
</dbReference>
<gene>
    <name evidence="12" type="ORF">EJC50_26565</name>
</gene>
<keyword evidence="4" id="KW-0808">Transferase</keyword>
<sequence length="285" mass="32610">MSSYKRIKWFILWTPTLTIALWEYLRHTILLPYVSMDLGNWLTPVIVMTVTATLVIKLFRMLEETNESLQQAKSAKAAFMEREQLARELHDGISQSLFLLSVKLDKLEHAKDNEQVMETAQQLRRTVRHVYEDVRQSIASLRSEPSRTDVQWMQAVREMAEELRRGGLDAQLDWRLGDSRLSGKEKVELLAIVREAMLNVQKHAQATQLIVCAEPEGNAAGTEFRCTITDDGIGALPEQLSAKGRYGIRMMRDRAEAMGWQFHVRSREELTQGTTVEVIKEASHG</sequence>
<proteinExistence type="predicted"/>
<evidence type="ECO:0000256" key="7">
    <source>
        <dbReference type="ARBA" id="ARBA00022840"/>
    </source>
</evidence>
<dbReference type="EC" id="2.7.13.3" evidence="2"/>
<dbReference type="Pfam" id="PF07730">
    <property type="entry name" value="HisKA_3"/>
    <property type="match status" value="1"/>
</dbReference>
<evidence type="ECO:0000256" key="4">
    <source>
        <dbReference type="ARBA" id="ARBA00022679"/>
    </source>
</evidence>
<feature type="transmembrane region" description="Helical" evidence="9">
    <location>
        <begin position="7"/>
        <end position="25"/>
    </location>
</feature>
<dbReference type="EMBL" id="CP034437">
    <property type="protein sequence ID" value="AZN42858.1"/>
    <property type="molecule type" value="Genomic_DNA"/>
</dbReference>
<evidence type="ECO:0000259" key="10">
    <source>
        <dbReference type="Pfam" id="PF02518"/>
    </source>
</evidence>
<keyword evidence="8" id="KW-0902">Two-component regulatory system</keyword>
<feature type="domain" description="Histidine kinase/HSP90-like ATPase" evidence="10">
    <location>
        <begin position="188"/>
        <end position="278"/>
    </location>
</feature>
<dbReference type="Gene3D" id="3.30.565.10">
    <property type="entry name" value="Histidine kinase-like ATPase, C-terminal domain"/>
    <property type="match status" value="1"/>
</dbReference>
<dbReference type="InterPro" id="IPR036890">
    <property type="entry name" value="HATPase_C_sf"/>
</dbReference>
<protein>
    <recommendedName>
        <fullName evidence="2">histidine kinase</fullName>
        <ecNumber evidence="2">2.7.13.3</ecNumber>
    </recommendedName>
</protein>
<evidence type="ECO:0000256" key="5">
    <source>
        <dbReference type="ARBA" id="ARBA00022741"/>
    </source>
</evidence>
<keyword evidence="9" id="KW-1133">Transmembrane helix</keyword>
<evidence type="ECO:0000313" key="13">
    <source>
        <dbReference type="Proteomes" id="UP000272528"/>
    </source>
</evidence>